<evidence type="ECO:0000256" key="4">
    <source>
        <dbReference type="ARBA" id="ARBA00022741"/>
    </source>
</evidence>
<keyword evidence="6 12" id="KW-0347">Helicase</keyword>
<dbReference type="InterPro" id="IPR027417">
    <property type="entry name" value="P-loop_NTPase"/>
</dbReference>
<dbReference type="GO" id="GO:0046872">
    <property type="term" value="F:metal ion binding"/>
    <property type="evidence" value="ECO:0007669"/>
    <property type="project" value="UniProtKB-KW"/>
</dbReference>
<dbReference type="GO" id="GO:0016787">
    <property type="term" value="F:hydrolase activity"/>
    <property type="evidence" value="ECO:0007669"/>
    <property type="project" value="UniProtKB-KW"/>
</dbReference>
<evidence type="ECO:0000256" key="7">
    <source>
        <dbReference type="ARBA" id="ARBA00022837"/>
    </source>
</evidence>
<comment type="catalytic activity">
    <reaction evidence="11 13">
        <text>ATP + H2O = ADP + phosphate + H(+)</text>
        <dbReference type="Rhea" id="RHEA:13065"/>
        <dbReference type="ChEBI" id="CHEBI:15377"/>
        <dbReference type="ChEBI" id="CHEBI:15378"/>
        <dbReference type="ChEBI" id="CHEBI:30616"/>
        <dbReference type="ChEBI" id="CHEBI:43474"/>
        <dbReference type="ChEBI" id="CHEBI:456216"/>
        <dbReference type="EC" id="3.6.4.13"/>
    </reaction>
</comment>
<comment type="function">
    <text evidence="13">RNA helicase.</text>
</comment>
<evidence type="ECO:0000256" key="11">
    <source>
        <dbReference type="ARBA" id="ARBA00047984"/>
    </source>
</evidence>
<keyword evidence="2" id="KW-0819">tRNA processing</keyword>
<evidence type="ECO:0000256" key="1">
    <source>
        <dbReference type="ARBA" id="ARBA00007963"/>
    </source>
</evidence>
<dbReference type="PROSITE" id="PS00039">
    <property type="entry name" value="DEAD_ATP_HELICASE"/>
    <property type="match status" value="1"/>
</dbReference>
<dbReference type="Pfam" id="PF00271">
    <property type="entry name" value="Helicase_C"/>
    <property type="match status" value="1"/>
</dbReference>
<evidence type="ECO:0000256" key="6">
    <source>
        <dbReference type="ARBA" id="ARBA00022806"/>
    </source>
</evidence>
<comment type="similarity">
    <text evidence="10">Belongs to the DEAD box helicase family. DDX18/HAS1 subfamily.</text>
</comment>
<evidence type="ECO:0000256" key="3">
    <source>
        <dbReference type="ARBA" id="ARBA00022723"/>
    </source>
</evidence>
<dbReference type="InterPro" id="IPR014001">
    <property type="entry name" value="Helicase_ATP-bd"/>
</dbReference>
<keyword evidence="3" id="KW-0479">Metal-binding</keyword>
<dbReference type="GO" id="GO:0003724">
    <property type="term" value="F:RNA helicase activity"/>
    <property type="evidence" value="ECO:0007669"/>
    <property type="project" value="UniProtKB-EC"/>
</dbReference>
<comment type="similarity">
    <text evidence="1">Belongs to the archease family.</text>
</comment>
<dbReference type="CDD" id="cd18787">
    <property type="entry name" value="SF2_C_DEAD"/>
    <property type="match status" value="1"/>
</dbReference>
<dbReference type="PROSITE" id="PS51194">
    <property type="entry name" value="HELICASE_CTER"/>
    <property type="match status" value="1"/>
</dbReference>
<dbReference type="PANTHER" id="PTHR24031">
    <property type="entry name" value="RNA HELICASE"/>
    <property type="match status" value="1"/>
</dbReference>
<keyword evidence="9 13" id="KW-0694">RNA-binding</keyword>
<keyword evidence="5 12" id="KW-0378">Hydrolase</keyword>
<dbReference type="Proteomes" id="UP000887561">
    <property type="component" value="Unplaced"/>
</dbReference>
<dbReference type="EC" id="3.6.4.13" evidence="13"/>
<comment type="domain">
    <text evidence="13">The Q motif is unique to and characteristic of the DEAD box family of RNA helicases and controls ATP binding and hydrolysis.</text>
</comment>
<evidence type="ECO:0000256" key="5">
    <source>
        <dbReference type="ARBA" id="ARBA00022801"/>
    </source>
</evidence>
<dbReference type="GO" id="GO:0043186">
    <property type="term" value="C:P granule"/>
    <property type="evidence" value="ECO:0007669"/>
    <property type="project" value="UniProtKB-ARBA"/>
</dbReference>
<evidence type="ECO:0000256" key="8">
    <source>
        <dbReference type="ARBA" id="ARBA00022840"/>
    </source>
</evidence>
<dbReference type="InterPro" id="IPR025313">
    <property type="entry name" value="SPB4-like_CTE"/>
</dbReference>
<proteinExistence type="inferred from homology"/>
<keyword evidence="8 12" id="KW-0067">ATP-binding</keyword>
<feature type="compositionally biased region" description="Basic and acidic residues" evidence="14">
    <location>
        <begin position="611"/>
        <end position="642"/>
    </location>
</feature>
<evidence type="ECO:0000259" key="15">
    <source>
        <dbReference type="PROSITE" id="PS51192"/>
    </source>
</evidence>
<keyword evidence="7" id="KW-0106">Calcium</keyword>
<dbReference type="AlphaFoldDB" id="A0A915MTY0"/>
<evidence type="ECO:0000313" key="17">
    <source>
        <dbReference type="Proteomes" id="UP000887561"/>
    </source>
</evidence>
<evidence type="ECO:0000256" key="12">
    <source>
        <dbReference type="RuleBase" id="RU000492"/>
    </source>
</evidence>
<dbReference type="GO" id="GO:0008033">
    <property type="term" value="P:tRNA processing"/>
    <property type="evidence" value="ECO:0007669"/>
    <property type="project" value="UniProtKB-KW"/>
</dbReference>
<dbReference type="FunFam" id="3.40.50.300:FF:000379">
    <property type="entry name" value="RNA helicase"/>
    <property type="match status" value="1"/>
</dbReference>
<evidence type="ECO:0000259" key="16">
    <source>
        <dbReference type="PROSITE" id="PS51194"/>
    </source>
</evidence>
<dbReference type="GO" id="GO:0005524">
    <property type="term" value="F:ATP binding"/>
    <property type="evidence" value="ECO:0007669"/>
    <property type="project" value="UniProtKB-UniRule"/>
</dbReference>
<name>A0A915MTY0_MELJA</name>
<dbReference type="InterPro" id="IPR000629">
    <property type="entry name" value="RNA-helicase_DEAD-box_CS"/>
</dbReference>
<dbReference type="Gene3D" id="3.55.10.10">
    <property type="entry name" value="Archease domain"/>
    <property type="match status" value="1"/>
</dbReference>
<dbReference type="WBParaSite" id="scaffold47_cov208.g84">
    <property type="protein sequence ID" value="scaffold47_cov208.g84"/>
    <property type="gene ID" value="scaffold47_cov208.g84"/>
</dbReference>
<protein>
    <recommendedName>
        <fullName evidence="13">ATP-dependent RNA helicase</fullName>
        <ecNumber evidence="13">3.6.4.13</ecNumber>
    </recommendedName>
</protein>
<feature type="domain" description="Helicase C-terminal" evidence="16">
    <location>
        <begin position="383"/>
        <end position="553"/>
    </location>
</feature>
<dbReference type="SUPFAM" id="SSF52540">
    <property type="entry name" value="P-loop containing nucleoside triphosphate hydrolases"/>
    <property type="match status" value="1"/>
</dbReference>
<dbReference type="SMART" id="SM01178">
    <property type="entry name" value="DUF4217"/>
    <property type="match status" value="1"/>
</dbReference>
<evidence type="ECO:0000256" key="9">
    <source>
        <dbReference type="ARBA" id="ARBA00022884"/>
    </source>
</evidence>
<dbReference type="InterPro" id="IPR001650">
    <property type="entry name" value="Helicase_C-like"/>
</dbReference>
<dbReference type="SMART" id="SM00487">
    <property type="entry name" value="DEXDc"/>
    <property type="match status" value="1"/>
</dbReference>
<evidence type="ECO:0000256" key="2">
    <source>
        <dbReference type="ARBA" id="ARBA00022694"/>
    </source>
</evidence>
<dbReference type="GO" id="GO:0003723">
    <property type="term" value="F:RNA binding"/>
    <property type="evidence" value="ECO:0007669"/>
    <property type="project" value="UniProtKB-UniRule"/>
</dbReference>
<dbReference type="Pfam" id="PF00270">
    <property type="entry name" value="DEAD"/>
    <property type="match status" value="1"/>
</dbReference>
<dbReference type="SMART" id="SM00490">
    <property type="entry name" value="HELICc"/>
    <property type="match status" value="1"/>
</dbReference>
<evidence type="ECO:0000256" key="10">
    <source>
        <dbReference type="ARBA" id="ARBA00024357"/>
    </source>
</evidence>
<dbReference type="Gene3D" id="3.40.50.300">
    <property type="entry name" value="P-loop containing nucleotide triphosphate hydrolases"/>
    <property type="match status" value="2"/>
</dbReference>
<organism evidence="17 18">
    <name type="scientific">Meloidogyne javanica</name>
    <name type="common">Root-knot nematode worm</name>
    <dbReference type="NCBI Taxonomy" id="6303"/>
    <lineage>
        <taxon>Eukaryota</taxon>
        <taxon>Metazoa</taxon>
        <taxon>Ecdysozoa</taxon>
        <taxon>Nematoda</taxon>
        <taxon>Chromadorea</taxon>
        <taxon>Rhabditida</taxon>
        <taxon>Tylenchina</taxon>
        <taxon>Tylenchomorpha</taxon>
        <taxon>Tylenchoidea</taxon>
        <taxon>Meloidogynidae</taxon>
        <taxon>Meloidogyninae</taxon>
        <taxon>Meloidogyne</taxon>
        <taxon>Meloidogyne incognita group</taxon>
    </lineage>
</organism>
<dbReference type="PROSITE" id="PS51192">
    <property type="entry name" value="HELICASE_ATP_BIND_1"/>
    <property type="match status" value="1"/>
</dbReference>
<feature type="region of interest" description="Disordered" evidence="14">
    <location>
        <begin position="611"/>
        <end position="648"/>
    </location>
</feature>
<dbReference type="Pfam" id="PF01951">
    <property type="entry name" value="Archease"/>
    <property type="match status" value="1"/>
</dbReference>
<sequence>MAEDNKLNENEIKIAPVQYAYLDHTADVQLHAWGDSLEEAIQQLVVSLYGYMTLEISSVQPTKKLEMPSTLNVAKKVFKRKLEQFKRGDRNKKQKRLDEEQLFNGEDSTILEQDEENGHECKNVEEQAEENVEEKKADSEDLQQKSTTFVEPAISSSILTDVTFRSFQGRVAAATLSAIDEMGFTRMTEIQAKSIPPLLEGVDVLGAAKTGSGKTLAFLIPAIELLIRADWKQQYGTGVIIISPTRELSMQTYGVLYELLEKQPCLSHALVMGGANRQTEEQRLSKGVSILNTQSFVVKNLRMLIVDEADRIFDIGFEQEMHQIVRLLPKKRQTALFSATCSAKVEELVRAALRTNPLKIGVMEHRAESLTDSSINDLATREGLEQGYVVCSSEKRFLLLFTFLKKNKAKKIMVFFSSCASVRFHQELLNFIDLPVLSIHGKQKQQKRTCTFFQFCRAKTGTLLCTDVAARGLDIPSVDWIVQYDPPDEPREYIHRVGRTARGESGTGNALLILRPEELGFLRFLKAAKVTLNEYEFSWNKLANIQPQLEPKEAYKGYIRSYDSHSLKQIYDVNNLDLIKVCKSFGFEVPPYVDLPISNRSKLEKAIAKKSEIQNRQKPSVKTEKEFVPLKRKDKGRKDFKQNKKMKV</sequence>
<evidence type="ECO:0000256" key="14">
    <source>
        <dbReference type="SAM" id="MobiDB-lite"/>
    </source>
</evidence>
<dbReference type="InterPro" id="IPR011545">
    <property type="entry name" value="DEAD/DEAH_box_helicase_dom"/>
</dbReference>
<feature type="domain" description="Helicase ATP-binding" evidence="15">
    <location>
        <begin position="195"/>
        <end position="359"/>
    </location>
</feature>
<keyword evidence="4 12" id="KW-0547">Nucleotide-binding</keyword>
<evidence type="ECO:0000256" key="13">
    <source>
        <dbReference type="RuleBase" id="RU365068"/>
    </source>
</evidence>
<dbReference type="InterPro" id="IPR036820">
    <property type="entry name" value="Archease_dom_sf"/>
</dbReference>
<evidence type="ECO:0000313" key="18">
    <source>
        <dbReference type="WBParaSite" id="scaffold47_cov208.g84"/>
    </source>
</evidence>
<dbReference type="SUPFAM" id="SSF69819">
    <property type="entry name" value="MTH1598-like"/>
    <property type="match status" value="1"/>
</dbReference>
<accession>A0A915MTY0</accession>
<reference evidence="18" key="1">
    <citation type="submission" date="2022-11" db="UniProtKB">
        <authorList>
            <consortium name="WormBaseParasite"/>
        </authorList>
    </citation>
    <scope>IDENTIFICATION</scope>
</reference>
<keyword evidence="17" id="KW-1185">Reference proteome</keyword>
<dbReference type="InterPro" id="IPR023572">
    <property type="entry name" value="Archease_dom"/>
</dbReference>
<dbReference type="Pfam" id="PF13959">
    <property type="entry name" value="CTE_SPB4"/>
    <property type="match status" value="1"/>
</dbReference>